<dbReference type="InterPro" id="IPR013584">
    <property type="entry name" value="RAP"/>
</dbReference>
<protein>
    <recommendedName>
        <fullName evidence="2">RAP domain-containing protein</fullName>
    </recommendedName>
</protein>
<accession>A0ABQ5RZK5</accession>
<dbReference type="PROSITE" id="PS51286">
    <property type="entry name" value="RAP"/>
    <property type="match status" value="1"/>
</dbReference>
<dbReference type="Pfam" id="PF08373">
    <property type="entry name" value="RAP"/>
    <property type="match status" value="1"/>
</dbReference>
<feature type="region of interest" description="Disordered" evidence="1">
    <location>
        <begin position="1673"/>
        <end position="1721"/>
    </location>
</feature>
<evidence type="ECO:0000313" key="3">
    <source>
        <dbReference type="EMBL" id="GLI63063.1"/>
    </source>
</evidence>
<evidence type="ECO:0000259" key="2">
    <source>
        <dbReference type="PROSITE" id="PS51286"/>
    </source>
</evidence>
<feature type="region of interest" description="Disordered" evidence="1">
    <location>
        <begin position="1412"/>
        <end position="1450"/>
    </location>
</feature>
<dbReference type="Proteomes" id="UP001165090">
    <property type="component" value="Unassembled WGS sequence"/>
</dbReference>
<proteinExistence type="predicted"/>
<gene>
    <name evidence="3" type="ORF">VaNZ11_005965</name>
</gene>
<evidence type="ECO:0000313" key="4">
    <source>
        <dbReference type="Proteomes" id="UP001165090"/>
    </source>
</evidence>
<feature type="domain" description="RAP" evidence="2">
    <location>
        <begin position="2010"/>
        <end position="2070"/>
    </location>
</feature>
<feature type="compositionally biased region" description="Polar residues" evidence="1">
    <location>
        <begin position="1677"/>
        <end position="1686"/>
    </location>
</feature>
<reference evidence="3 4" key="1">
    <citation type="journal article" date="2023" name="IScience">
        <title>Expanded male sex-determining region conserved during the evolution of homothallism in the green alga Volvox.</title>
        <authorList>
            <person name="Yamamoto K."/>
            <person name="Matsuzaki R."/>
            <person name="Mahakham W."/>
            <person name="Heman W."/>
            <person name="Sekimoto H."/>
            <person name="Kawachi M."/>
            <person name="Minakuchi Y."/>
            <person name="Toyoda A."/>
            <person name="Nozaki H."/>
        </authorList>
    </citation>
    <scope>NUCLEOTIDE SEQUENCE [LARGE SCALE GENOMIC DNA]</scope>
    <source>
        <strain evidence="3 4">NIES-4468</strain>
    </source>
</reference>
<dbReference type="SMART" id="SM00952">
    <property type="entry name" value="RAP"/>
    <property type="match status" value="1"/>
</dbReference>
<comment type="caution">
    <text evidence="3">The sequence shown here is derived from an EMBL/GenBank/DDBJ whole genome shotgun (WGS) entry which is preliminary data.</text>
</comment>
<feature type="compositionally biased region" description="Polar residues" evidence="1">
    <location>
        <begin position="2134"/>
        <end position="2146"/>
    </location>
</feature>
<keyword evidence="4" id="KW-1185">Reference proteome</keyword>
<sequence>MERRCAILRTGCLTRVSLCHAIAGLGTRRGCLKLWNPEVAAQRFLVCRSDKNYGSYDTSLTRSQAGRRQKHARHRAFVESPRWSPIEPATSRSEWLQGAKDQGTEVLLSSLLAPESVPLPRLPVLLTLVESRSDLEECLLAAGLSTVAAAVLSSDMLQRLLPGGVLLDLLLGLVEQHAETLTTKELLLLARMIAAWRPPESCEALVPAAVAVATELVKHSLELTASPGLGAAAISGSSSSGGGSSADVNASAAAPIELDAAILADAFIVLRPWLEWRSSMMAAGSGVAGISSGKRGPGRGTLVGETEGEAGEGVAAGEVMEGVRTGVMALLRSVRGRGSAEPPVLFGVLEAAVQYGVDVPSDFAKDAVRTATAAAADISSSAQPSNEAVLLAAQLAAYACCCSSSATTAGRDSGGGGLLTAAELRDLLKQHLAPQLGDTHHRGFLYALISAMHTRASQAKYLSKTQRRGVGTSMGAEKPPGGWSAREPLEGVLEALASVVGQLGPKALVLAMEYAAAVIAVAKAMEEAEAEGPRAAGAHGTGEVVDVAVRRLLAEAAAEAAGRRRPAPGADICTVDELCRLAAAAARLHRSGVVGSAARDGTTAAAAMKDAAAHALELLAVVQGLPLTEVSVEAAAALVAAAWKATPVRVSSGQVGASEAAVGNADGQAGGPPELPKRVLVALLERLAAATADSARSRRRADDTQNGTNAEMASGTPPQSLPYDHALEVLTAVTAVAELMAETAPSTSASATAPTIPLERGEMLRAAGLVACRSLTSRVRELDAPDAVGLLMLIARAQRASVRPDFPQLLWALHERLRALAASGLLAPTDILDVLSGCVSLHWRPAVLLRELLLPLLQWLQAVADGTASADFTASGSANGGVGGDRTAEGTGGGGMQSWSPRELKVALALLAKLRFSGPLATAAVKLGVGHLLRASEAEAGAATSCSSSNEWGSARLSASDLAMLLWVCVAMRYRGATVLRPLLQQLLQVPPLHVSVRAAAQAVWAAVRLGVVGERLVRWALASCQGGDKLAEAAPQNLALLCWGLAKLGVQPPRAFVTAAVAASRSQLRKFKAKELATVLFVLATWGGKLRDATDAASVVRHVIETRVQYDGPGLCTAVWALNQMSAVAAADIRRASEASAAKPAATSGVIDAVALRTIETHLLAINFSENSRIGFPDHHLLRFFSTCAAIGYRPERLLSRYATRLHLRLRTMRGVSPVDVPVEAERRARMLWSSARIMAVFNVRDPELLCALELCVERCQSQLRPGHLAGVLNAMAGLGHYPAHFARNGLLRRVGLALRRATLTEAGLIMEALAVWKPYLTAPGAGEEKGSRDVGTEDGPAAAVGNGLPAAAAAVVVEARGPGGRQHRGPTPQRLDLLRRVALARLTQLCASPPPLPTTLLQSMQQPAIAAAPTSTSGGNSGAARQSGTLPTAAPQTNTHTGTGNGSAAPAAAVAISISLDDAMRLLTALARLRWQCAPVEAALVQVLKRVPLERRRVPQLSTLMWALASLRQDTPELLEGLQAALLGLPPQPSLASDMSLMESGRVDLVHVADSSPSSVVAVAVAAATAGLAAAAAGGTAPTETTSPAKPPNFVELTPTLTLLAEAAGLDRKLSAVGSVAGASAAANAAAANVANAANAADQSATSSEGPIDGGGISTRQSTRVDVNAEGTGAADNTASSTGSAGPDVAASTIPRSDVQLLSRPAKPATSTAGGDSDEVAFDPAAATAAAAAEANQRLEKHLDGPMGRSQIPSEPWAPADIFKTLWSCAKMNRHPGPLILAVAERSWLQYTANDTATAMPLHTVTGLLWSLSVFRHHNGSFAQRLSQQLGSWLKGEGTLLGPTSTAPPATPTAGKAVGDATGAGEAGNGALSAEREVGPAEAKRLQDLQQLRAHEFLRQAVQVAACLLAAQADRAESPLNTTLSPEVRARLVAAWRSRLAQRLAKPYNRYQADLVSVLRKMGLTAAANVATPDGCALVDVAVAIRPPSPPPVAPGAPSPPPPPPRLLALELVGRHNTATNSPRILGEAVVKYRLLQARGYLVVPIPCYEWDRIDHKDIWTKMVYLQAKIERRTGSLTSSGTTVRTASTIAVPAAANLSSSDNEGNNKNNKISSNNNSGLGDGDGSGVGMRTASQVVNALSASSSERRRNVTGSE</sequence>
<organism evidence="3 4">
    <name type="scientific">Volvox africanus</name>
    <dbReference type="NCBI Taxonomy" id="51714"/>
    <lineage>
        <taxon>Eukaryota</taxon>
        <taxon>Viridiplantae</taxon>
        <taxon>Chlorophyta</taxon>
        <taxon>core chlorophytes</taxon>
        <taxon>Chlorophyceae</taxon>
        <taxon>CS clade</taxon>
        <taxon>Chlamydomonadales</taxon>
        <taxon>Volvocaceae</taxon>
        <taxon>Volvox</taxon>
    </lineage>
</organism>
<name>A0ABQ5RZK5_9CHLO</name>
<evidence type="ECO:0000256" key="1">
    <source>
        <dbReference type="SAM" id="MobiDB-lite"/>
    </source>
</evidence>
<feature type="compositionally biased region" description="Gly residues" evidence="1">
    <location>
        <begin position="879"/>
        <end position="896"/>
    </location>
</feature>
<feature type="region of interest" description="Disordered" evidence="1">
    <location>
        <begin position="693"/>
        <end position="719"/>
    </location>
</feature>
<dbReference type="EMBL" id="BSDZ01000014">
    <property type="protein sequence ID" value="GLI63063.1"/>
    <property type="molecule type" value="Genomic_DNA"/>
</dbReference>
<feature type="compositionally biased region" description="Low complexity" evidence="1">
    <location>
        <begin position="2101"/>
        <end position="2121"/>
    </location>
</feature>
<feature type="compositionally biased region" description="Polar residues" evidence="1">
    <location>
        <begin position="1415"/>
        <end position="1444"/>
    </location>
</feature>
<feature type="region of interest" description="Disordered" evidence="1">
    <location>
        <begin position="879"/>
        <end position="898"/>
    </location>
</feature>
<feature type="region of interest" description="Disordered" evidence="1">
    <location>
        <begin position="2097"/>
        <end position="2157"/>
    </location>
</feature>
<feature type="region of interest" description="Disordered" evidence="1">
    <location>
        <begin position="463"/>
        <end position="483"/>
    </location>
</feature>